<dbReference type="GO" id="GO:0003676">
    <property type="term" value="F:nucleic acid binding"/>
    <property type="evidence" value="ECO:0007669"/>
    <property type="project" value="InterPro"/>
</dbReference>
<dbReference type="CDD" id="cd00303">
    <property type="entry name" value="retropepsin_like"/>
    <property type="match status" value="1"/>
</dbReference>
<keyword evidence="3" id="KW-0862">Zinc</keyword>
<protein>
    <recommendedName>
        <fullName evidence="10">CCHC-type domain-containing protein</fullName>
    </recommendedName>
</protein>
<proteinExistence type="predicted"/>
<name>A0AAD9QCJ3_ACRCE</name>
<reference evidence="8" key="1">
    <citation type="journal article" date="2023" name="G3 (Bethesda)">
        <title>Whole genome assembly and annotation of the endangered Caribbean coral Acropora cervicornis.</title>
        <authorList>
            <person name="Selwyn J.D."/>
            <person name="Vollmer S.V."/>
        </authorList>
    </citation>
    <scope>NUCLEOTIDE SEQUENCE</scope>
    <source>
        <strain evidence="8">K2</strain>
    </source>
</reference>
<dbReference type="SUPFAM" id="SSF50630">
    <property type="entry name" value="Acid proteases"/>
    <property type="match status" value="1"/>
</dbReference>
<keyword evidence="2 4" id="KW-0863">Zinc-finger</keyword>
<keyword evidence="9" id="KW-1185">Reference proteome</keyword>
<evidence type="ECO:0000256" key="3">
    <source>
        <dbReference type="ARBA" id="ARBA00022833"/>
    </source>
</evidence>
<accession>A0AAD9QCJ3</accession>
<evidence type="ECO:0000259" key="6">
    <source>
        <dbReference type="PROSITE" id="PS50158"/>
    </source>
</evidence>
<sequence>QLQLEVEEQLFNQDEGSLVEMTEILGIEDDVAGKTRMQNIKIIQKGIDNKLESGEKFARTCLEQLFAYMKGTVPPLEPTGESTEETEQNTGATGVKSGKKSAEGKMKKEQTEQGTAKAASEVYQQLATVCQQNNESPQQFLLRALDLRNKVNFASQESDCEFNYGFSLIQKTFAKSFETGPRDDILASNLRATLRTPGLTDEELMKQVNELASQQAERNTKLATEHQKMTKVNSCEISNGVGEPRSRNPDGDESQKILSEIRQMRLAIYDLQGRVNAQRSQTSKPDWGQFPYRGHGGSYHPKYPSWGCQNCKERGRGEECDHCFACGSSGHAVKYCSRACQKKHWPDHKELCTAISHLSDKAKKPLDPSDSTFVSHLTPQQHATVVGLVGKRCTVNGEINSHSVEVLWDTGAQVSIISNEFLKNFPGVVAKDISELLDTKPNLMAANGSEMPYIGWVELNFRLSSSNPDLKFHFLLRSNVWTHQGIIKHSNGDAALSQVITSSFTDLDTQTASVFVNFIESLNQEELCCIKTTKRDTTILPKQSLRVTCRVNTGPVGRPTPVLFEPDETNPWPNGLEISETLLTVKKGKSTRVDIDITNNTNHEIVLKGRTPLGRLQLVQSVTPVEVKIKEPDSGDNGIRQEAPGSGTTRPVHPLDGELGVASMSKSQDQGQVNWVSALTGDHSVLPADPVGTDTSTVPVIDLKQAQTTDQRGQRPTTGERKRELSETQLLLHEWENLSLDKDGVLRWHKGTRTQIIVPKQLRPLVLKELHENMGHLGTQAATHVSTNSVLGSQLPQCSAPHHTCCTGLPFGHQFQLPTNPILYQHPVIFGYPSSYLQYPLTSPPVFHPGNQYLTYKPVVYQPKDDPMHVPITMDHGHVPVPGYVY</sequence>
<evidence type="ECO:0000256" key="4">
    <source>
        <dbReference type="PROSITE-ProRule" id="PRU00134"/>
    </source>
</evidence>
<feature type="region of interest" description="Disordered" evidence="5">
    <location>
        <begin position="74"/>
        <end position="113"/>
    </location>
</feature>
<dbReference type="PROSITE" id="PS50865">
    <property type="entry name" value="ZF_MYND_2"/>
    <property type="match status" value="1"/>
</dbReference>
<dbReference type="PROSITE" id="PS50158">
    <property type="entry name" value="ZF_CCHC"/>
    <property type="match status" value="1"/>
</dbReference>
<gene>
    <name evidence="8" type="ORF">P5673_019039</name>
</gene>
<dbReference type="InterPro" id="IPR002893">
    <property type="entry name" value="Znf_MYND"/>
</dbReference>
<dbReference type="InterPro" id="IPR001878">
    <property type="entry name" value="Znf_CCHC"/>
</dbReference>
<organism evidence="8 9">
    <name type="scientific">Acropora cervicornis</name>
    <name type="common">Staghorn coral</name>
    <dbReference type="NCBI Taxonomy" id="6130"/>
    <lineage>
        <taxon>Eukaryota</taxon>
        <taxon>Metazoa</taxon>
        <taxon>Cnidaria</taxon>
        <taxon>Anthozoa</taxon>
        <taxon>Hexacorallia</taxon>
        <taxon>Scleractinia</taxon>
        <taxon>Astrocoeniina</taxon>
        <taxon>Acroporidae</taxon>
        <taxon>Acropora</taxon>
    </lineage>
</organism>
<evidence type="ECO:0000256" key="1">
    <source>
        <dbReference type="ARBA" id="ARBA00022723"/>
    </source>
</evidence>
<dbReference type="GO" id="GO:0008270">
    <property type="term" value="F:zinc ion binding"/>
    <property type="evidence" value="ECO:0007669"/>
    <property type="project" value="UniProtKB-KW"/>
</dbReference>
<dbReference type="Pfam" id="PF01753">
    <property type="entry name" value="zf-MYND"/>
    <property type="match status" value="1"/>
</dbReference>
<comment type="caution">
    <text evidence="8">The sequence shown here is derived from an EMBL/GenBank/DDBJ whole genome shotgun (WGS) entry which is preliminary data.</text>
</comment>
<feature type="domain" description="CCHC-type" evidence="6">
    <location>
        <begin position="323"/>
        <end position="336"/>
    </location>
</feature>
<feature type="region of interest" description="Disordered" evidence="5">
    <location>
        <begin position="704"/>
        <end position="723"/>
    </location>
</feature>
<dbReference type="SUPFAM" id="SSF144232">
    <property type="entry name" value="HIT/MYND zinc finger-like"/>
    <property type="match status" value="1"/>
</dbReference>
<evidence type="ECO:0000259" key="7">
    <source>
        <dbReference type="PROSITE" id="PS50865"/>
    </source>
</evidence>
<evidence type="ECO:0000256" key="2">
    <source>
        <dbReference type="ARBA" id="ARBA00022771"/>
    </source>
</evidence>
<dbReference type="Proteomes" id="UP001249851">
    <property type="component" value="Unassembled WGS sequence"/>
</dbReference>
<keyword evidence="1" id="KW-0479">Metal-binding</keyword>
<feature type="compositionally biased region" description="Basic and acidic residues" evidence="5">
    <location>
        <begin position="100"/>
        <end position="111"/>
    </location>
</feature>
<evidence type="ECO:0008006" key="10">
    <source>
        <dbReference type="Google" id="ProtNLM"/>
    </source>
</evidence>
<feature type="region of interest" description="Disordered" evidence="5">
    <location>
        <begin position="629"/>
        <end position="657"/>
    </location>
</feature>
<evidence type="ECO:0000313" key="8">
    <source>
        <dbReference type="EMBL" id="KAK2558824.1"/>
    </source>
</evidence>
<dbReference type="Gene3D" id="2.40.70.10">
    <property type="entry name" value="Acid Proteases"/>
    <property type="match status" value="1"/>
</dbReference>
<feature type="non-terminal residue" evidence="8">
    <location>
        <position position="886"/>
    </location>
</feature>
<evidence type="ECO:0000256" key="5">
    <source>
        <dbReference type="SAM" id="MobiDB-lite"/>
    </source>
</evidence>
<dbReference type="AlphaFoldDB" id="A0AAD9QCJ3"/>
<dbReference type="EMBL" id="JARQWQ010000043">
    <property type="protein sequence ID" value="KAK2558824.1"/>
    <property type="molecule type" value="Genomic_DNA"/>
</dbReference>
<dbReference type="InterPro" id="IPR021109">
    <property type="entry name" value="Peptidase_aspartic_dom_sf"/>
</dbReference>
<feature type="compositionally biased region" description="Polar residues" evidence="5">
    <location>
        <begin position="705"/>
        <end position="717"/>
    </location>
</feature>
<dbReference type="Gene3D" id="6.10.140.2220">
    <property type="match status" value="1"/>
</dbReference>
<feature type="domain" description="MYND-type" evidence="7">
    <location>
        <begin position="308"/>
        <end position="352"/>
    </location>
</feature>
<reference evidence="8" key="2">
    <citation type="journal article" date="2023" name="Science">
        <title>Genomic signatures of disease resistance in endangered staghorn corals.</title>
        <authorList>
            <person name="Vollmer S.V."/>
            <person name="Selwyn J.D."/>
            <person name="Despard B.A."/>
            <person name="Roesel C.L."/>
        </authorList>
    </citation>
    <scope>NUCLEOTIDE SEQUENCE</scope>
    <source>
        <strain evidence="8">K2</strain>
    </source>
</reference>
<evidence type="ECO:0000313" key="9">
    <source>
        <dbReference type="Proteomes" id="UP001249851"/>
    </source>
</evidence>